<protein>
    <submittedName>
        <fullName evidence="1">Uncharacterized protein</fullName>
    </submittedName>
</protein>
<dbReference type="AlphaFoldDB" id="A0A6L6UGD7"/>
<dbReference type="Proteomes" id="UP000478208">
    <property type="component" value="Unassembled WGS sequence"/>
</dbReference>
<proteinExistence type="predicted"/>
<reference evidence="1 2" key="1">
    <citation type="submission" date="2019-12" db="EMBL/GenBank/DDBJ databases">
        <authorList>
            <person name="Li J."/>
        </authorList>
    </citation>
    <scope>NUCLEOTIDE SEQUENCE [LARGE SCALE GENOMIC DNA]</scope>
    <source>
        <strain evidence="1 2">HL2-2</strain>
    </source>
</reference>
<dbReference type="RefSeq" id="WP_157364924.1">
    <property type="nucleotide sequence ID" value="NZ_WOWS01000010.1"/>
</dbReference>
<sequence length="276" mass="32336">MNAALLMSNFDLEYFFFKLPIYTKVDVTEDNWDDFLTLLNLGRGNTRDITIEGYNPFRKTNTTYSTWGCINESIDYYTKYGGVDKIQIKCKRFEDIINFFIYYDVRNQKVMKVGQFPSIADFHIFELKKYRKILSEEKLKEFSKGIGLAANGVGIGSFVYLRRIFENQIWESFEKNKTEIGIPENDFQIKRMDDKIAILSAHLPPFLVKNKSLYSIISLGIHELSEKDCLDYFDAIRLGIEIILDQKLEELKKVEKEKLGEIKIAELHRKISKPKK</sequence>
<name>A0A6L6UGD7_9FLAO</name>
<organism evidence="1 2">
    <name type="scientific">Winogradskyella endarachnes</name>
    <dbReference type="NCBI Taxonomy" id="2681965"/>
    <lineage>
        <taxon>Bacteria</taxon>
        <taxon>Pseudomonadati</taxon>
        <taxon>Bacteroidota</taxon>
        <taxon>Flavobacteriia</taxon>
        <taxon>Flavobacteriales</taxon>
        <taxon>Flavobacteriaceae</taxon>
        <taxon>Winogradskyella</taxon>
    </lineage>
</organism>
<comment type="caution">
    <text evidence="1">The sequence shown here is derived from an EMBL/GenBank/DDBJ whole genome shotgun (WGS) entry which is preliminary data.</text>
</comment>
<evidence type="ECO:0000313" key="1">
    <source>
        <dbReference type="EMBL" id="MUU79867.1"/>
    </source>
</evidence>
<keyword evidence="2" id="KW-1185">Reference proteome</keyword>
<accession>A0A6L6UGD7</accession>
<evidence type="ECO:0000313" key="2">
    <source>
        <dbReference type="Proteomes" id="UP000478208"/>
    </source>
</evidence>
<dbReference type="EMBL" id="WOWS01000010">
    <property type="protein sequence ID" value="MUU79867.1"/>
    <property type="molecule type" value="Genomic_DNA"/>
</dbReference>
<gene>
    <name evidence="1" type="ORF">GN138_15570</name>
</gene>